<sequence length="181" mass="19475">MAKAASGKTPCKVAKKVKGTSKAQLLGVIAQLGLLHGGKPPRDMVAKRTGYGKADNGSFMKALFRASKSGDLDLSHKDVVILTDQGREAAGDPPELPTNKAAQEKILEELSSKMKVAFEILRDGKVHLRSDLAEALGYPDAKAQGFKKLLDRIKQKGYLEAVDKDSVQLSDICFPNGRDAE</sequence>
<proteinExistence type="predicted"/>
<name>A0A7S2Y282_9STRA</name>
<organism evidence="1">
    <name type="scientific">Entomoneis paludosa</name>
    <dbReference type="NCBI Taxonomy" id="265537"/>
    <lineage>
        <taxon>Eukaryota</taxon>
        <taxon>Sar</taxon>
        <taxon>Stramenopiles</taxon>
        <taxon>Ochrophyta</taxon>
        <taxon>Bacillariophyta</taxon>
        <taxon>Bacillariophyceae</taxon>
        <taxon>Bacillariophycidae</taxon>
        <taxon>Entomoneidaceae</taxon>
        <taxon>Entomoneis</taxon>
    </lineage>
</organism>
<accession>A0A7S2Y282</accession>
<dbReference type="AlphaFoldDB" id="A0A7S2Y282"/>
<gene>
    <name evidence="1" type="ORF">APAL1065_LOCUS2181</name>
</gene>
<protein>
    <submittedName>
        <fullName evidence="1">Uncharacterized protein</fullName>
    </submittedName>
</protein>
<dbReference type="EMBL" id="HBHT01003241">
    <property type="protein sequence ID" value="CAD9944126.1"/>
    <property type="molecule type" value="Transcribed_RNA"/>
</dbReference>
<evidence type="ECO:0000313" key="1">
    <source>
        <dbReference type="EMBL" id="CAD9944126.1"/>
    </source>
</evidence>
<reference evidence="1" key="1">
    <citation type="submission" date="2021-01" db="EMBL/GenBank/DDBJ databases">
        <authorList>
            <person name="Corre E."/>
            <person name="Pelletier E."/>
            <person name="Niang G."/>
            <person name="Scheremetjew M."/>
            <person name="Finn R."/>
            <person name="Kale V."/>
            <person name="Holt S."/>
            <person name="Cochrane G."/>
            <person name="Meng A."/>
            <person name="Brown T."/>
            <person name="Cohen L."/>
        </authorList>
    </citation>
    <scope>NUCLEOTIDE SEQUENCE</scope>
    <source>
        <strain evidence="1">CCMP125</strain>
    </source>
</reference>